<protein>
    <submittedName>
        <fullName evidence="1">Uncharacterized protein</fullName>
    </submittedName>
</protein>
<accession>A0A177DI78</accession>
<evidence type="ECO:0000313" key="1">
    <source>
        <dbReference type="EMBL" id="OAG18549.1"/>
    </source>
</evidence>
<name>A0A177DI78_ALTAL</name>
<evidence type="ECO:0000313" key="2">
    <source>
        <dbReference type="Proteomes" id="UP000077248"/>
    </source>
</evidence>
<reference evidence="1 2" key="1">
    <citation type="submission" date="2016-05" db="EMBL/GenBank/DDBJ databases">
        <title>Comparative analysis of secretome profiles of manganese(II)-oxidizing ascomycete fungi.</title>
        <authorList>
            <consortium name="DOE Joint Genome Institute"/>
            <person name="Zeiner C.A."/>
            <person name="Purvine S.O."/>
            <person name="Zink E.M."/>
            <person name="Wu S."/>
            <person name="Pasa-Tolic L."/>
            <person name="Chaput D.L."/>
            <person name="Haridas S."/>
            <person name="Grigoriev I.V."/>
            <person name="Santelli C.M."/>
            <person name="Hansel C.M."/>
        </authorList>
    </citation>
    <scope>NUCLEOTIDE SEQUENCE [LARGE SCALE GENOMIC DNA]</scope>
    <source>
        <strain evidence="1 2">SRC1lrK2f</strain>
    </source>
</reference>
<dbReference type="GeneID" id="29116182"/>
<dbReference type="RefSeq" id="XP_018383970.1">
    <property type="nucleotide sequence ID" value="XM_018530588.1"/>
</dbReference>
<dbReference type="VEuPathDB" id="FungiDB:CC77DRAFT_199744"/>
<dbReference type="KEGG" id="aalt:CC77DRAFT_199744"/>
<proteinExistence type="predicted"/>
<gene>
    <name evidence="1" type="ORF">CC77DRAFT_199744</name>
</gene>
<organism evidence="1 2">
    <name type="scientific">Alternaria alternata</name>
    <name type="common">Alternaria rot fungus</name>
    <name type="synonym">Torula alternata</name>
    <dbReference type="NCBI Taxonomy" id="5599"/>
    <lineage>
        <taxon>Eukaryota</taxon>
        <taxon>Fungi</taxon>
        <taxon>Dikarya</taxon>
        <taxon>Ascomycota</taxon>
        <taxon>Pezizomycotina</taxon>
        <taxon>Dothideomycetes</taxon>
        <taxon>Pleosporomycetidae</taxon>
        <taxon>Pleosporales</taxon>
        <taxon>Pleosporineae</taxon>
        <taxon>Pleosporaceae</taxon>
        <taxon>Alternaria</taxon>
        <taxon>Alternaria sect. Alternaria</taxon>
        <taxon>Alternaria alternata complex</taxon>
    </lineage>
</organism>
<sequence length="213" mass="23556">MHCSRECGDPKVLKVPKLEKLRKLNTIPEKSHCRNGTRLDIRTRCQKAFIIFSLSHGLCCMDAVYGSLPVMVASKAQRKRTGAYPCRTITAADTTGRCGQRNSFVRSNEPLRYLVHRALASLSAILGLKRVPEFPGIVASRVQVSELWRCDGPSSLEALILLANLVALKESSGKSAIQKTFWMCKIAADRYFAIIDQGEPHAAMSALPARRLS</sequence>
<dbReference type="EMBL" id="KV441483">
    <property type="protein sequence ID" value="OAG18549.1"/>
    <property type="molecule type" value="Genomic_DNA"/>
</dbReference>
<dbReference type="Proteomes" id="UP000077248">
    <property type="component" value="Unassembled WGS sequence"/>
</dbReference>
<dbReference type="AlphaFoldDB" id="A0A177DI78"/>
<keyword evidence="2" id="KW-1185">Reference proteome</keyword>